<feature type="region of interest" description="Disordered" evidence="1">
    <location>
        <begin position="1"/>
        <end position="29"/>
    </location>
</feature>
<name>A0AB34HSH4_ESCRO</name>
<protein>
    <submittedName>
        <fullName evidence="2">Uncharacterized protein</fullName>
    </submittedName>
</protein>
<feature type="region of interest" description="Disordered" evidence="1">
    <location>
        <begin position="80"/>
        <end position="101"/>
    </location>
</feature>
<evidence type="ECO:0000313" key="2">
    <source>
        <dbReference type="EMBL" id="KAJ8795138.1"/>
    </source>
</evidence>
<dbReference type="PANTHER" id="PTHR15397">
    <property type="entry name" value="SODIUM-GLUCOSE COTRANSPORTER REGULATORY PROTEIN -RELATED"/>
    <property type="match status" value="1"/>
</dbReference>
<evidence type="ECO:0000313" key="3">
    <source>
        <dbReference type="Proteomes" id="UP001159641"/>
    </source>
</evidence>
<comment type="caution">
    <text evidence="2">The sequence shown here is derived from an EMBL/GenBank/DDBJ whole genome shotgun (WGS) entry which is preliminary data.</text>
</comment>
<feature type="compositionally biased region" description="Polar residues" evidence="1">
    <location>
        <begin position="1"/>
        <end position="22"/>
    </location>
</feature>
<dbReference type="Proteomes" id="UP001159641">
    <property type="component" value="Unassembled WGS sequence"/>
</dbReference>
<gene>
    <name evidence="2" type="ORF">J1605_018484</name>
</gene>
<dbReference type="EMBL" id="JAIQCJ010000605">
    <property type="protein sequence ID" value="KAJ8795138.1"/>
    <property type="molecule type" value="Genomic_DNA"/>
</dbReference>
<keyword evidence="3" id="KW-1185">Reference proteome</keyword>
<accession>A0AB34HSH4</accession>
<dbReference type="AlphaFoldDB" id="A0AB34HSH4"/>
<organism evidence="2 3">
    <name type="scientific">Eschrichtius robustus</name>
    <name type="common">California gray whale</name>
    <name type="synonym">Eschrichtius gibbosus</name>
    <dbReference type="NCBI Taxonomy" id="9764"/>
    <lineage>
        <taxon>Eukaryota</taxon>
        <taxon>Metazoa</taxon>
        <taxon>Chordata</taxon>
        <taxon>Craniata</taxon>
        <taxon>Vertebrata</taxon>
        <taxon>Euteleostomi</taxon>
        <taxon>Mammalia</taxon>
        <taxon>Eutheria</taxon>
        <taxon>Laurasiatheria</taxon>
        <taxon>Artiodactyla</taxon>
        <taxon>Whippomorpha</taxon>
        <taxon>Cetacea</taxon>
        <taxon>Mysticeti</taxon>
        <taxon>Eschrichtiidae</taxon>
        <taxon>Eschrichtius</taxon>
    </lineage>
</organism>
<sequence>MSSLPTSGGFNHQAHPSGQSPEIGNPTRLAHSVSASVYAIKPSDPDSIEPKAVKALKTSAEFQITSEKKVHLPLQDLSDCASSTENAPANQSPGTPLQNSLEEVIVAEI</sequence>
<proteinExistence type="predicted"/>
<reference evidence="2 3" key="1">
    <citation type="submission" date="2022-11" db="EMBL/GenBank/DDBJ databases">
        <title>Whole genome sequence of Eschrichtius robustus ER-17-0199.</title>
        <authorList>
            <person name="Bruniche-Olsen A."/>
            <person name="Black A.N."/>
            <person name="Fields C.J."/>
            <person name="Walden K."/>
            <person name="Dewoody J.A."/>
        </authorList>
    </citation>
    <scope>NUCLEOTIDE SEQUENCE [LARGE SCALE GENOMIC DNA]</scope>
    <source>
        <strain evidence="2">ER-17-0199</strain>
        <tissue evidence="2">Blubber</tissue>
    </source>
</reference>
<dbReference type="PANTHER" id="PTHR15397:SF3">
    <property type="entry name" value="DNA DAMAGE INDUCIBLE 1 HOMOLOG 2"/>
    <property type="match status" value="1"/>
</dbReference>
<evidence type="ECO:0000256" key="1">
    <source>
        <dbReference type="SAM" id="MobiDB-lite"/>
    </source>
</evidence>